<comment type="caution">
    <text evidence="5">The sequence shown here is derived from an EMBL/GenBank/DDBJ whole genome shotgun (WGS) entry which is preliminary data.</text>
</comment>
<dbReference type="EMBL" id="BTSY01000005">
    <property type="protein sequence ID" value="GMT30523.1"/>
    <property type="molecule type" value="Genomic_DNA"/>
</dbReference>
<dbReference type="AlphaFoldDB" id="A0AAV5WJN3"/>
<evidence type="ECO:0000313" key="5">
    <source>
        <dbReference type="EMBL" id="GMT30523.1"/>
    </source>
</evidence>
<sequence>SKDTSSAQLPVLDRVSESYKVLCETRLMGELSARVSPPHPLEMNDADFTPIPATPSAFDHANRLFLSALLHFGARAFPEFAELSKDEKWTVVTHFYCRFRLFETGYRANKRFNDYPDRSFSSHTMYVDDDVARTFYPDDDANRCMARSLKRNIPPARARFRRLRLHQEEFLAVATIMFWDVDCMDVSPAVVCKGERYRERVMSELHTFYRNNLCLDNYATRVGELLTLPDIYQCVADDMKKVYELLRLLDVFSDETFVYRVCDRK</sequence>
<dbReference type="Pfam" id="PF00104">
    <property type="entry name" value="Hormone_recep"/>
    <property type="match status" value="1"/>
</dbReference>
<dbReference type="Proteomes" id="UP001432322">
    <property type="component" value="Unassembled WGS sequence"/>
</dbReference>
<name>A0AAV5WJN3_9BILA</name>
<keyword evidence="6" id="KW-1185">Reference proteome</keyword>
<evidence type="ECO:0000259" key="4">
    <source>
        <dbReference type="PROSITE" id="PS51843"/>
    </source>
</evidence>
<evidence type="ECO:0000256" key="2">
    <source>
        <dbReference type="ARBA" id="ARBA00023163"/>
    </source>
</evidence>
<feature type="non-terminal residue" evidence="5">
    <location>
        <position position="1"/>
    </location>
</feature>
<reference evidence="5" key="1">
    <citation type="submission" date="2023-10" db="EMBL/GenBank/DDBJ databases">
        <title>Genome assembly of Pristionchus species.</title>
        <authorList>
            <person name="Yoshida K."/>
            <person name="Sommer R.J."/>
        </authorList>
    </citation>
    <scope>NUCLEOTIDE SEQUENCE</scope>
    <source>
        <strain evidence="5">RS5133</strain>
    </source>
</reference>
<accession>A0AAV5WJN3</accession>
<dbReference type="PROSITE" id="PS51843">
    <property type="entry name" value="NR_LBD"/>
    <property type="match status" value="1"/>
</dbReference>
<dbReference type="PANTHER" id="PTHR46011">
    <property type="entry name" value="NUCLEAR HORMONE RECEPTOR FAMILY MEMBER NHR-86-RELATED"/>
    <property type="match status" value="1"/>
</dbReference>
<dbReference type="InterPro" id="IPR000536">
    <property type="entry name" value="Nucl_hrmn_rcpt_lig-bd"/>
</dbReference>
<keyword evidence="1" id="KW-0805">Transcription regulation</keyword>
<dbReference type="GO" id="GO:0003700">
    <property type="term" value="F:DNA-binding transcription factor activity"/>
    <property type="evidence" value="ECO:0007669"/>
    <property type="project" value="TreeGrafter"/>
</dbReference>
<feature type="domain" description="NR LBD" evidence="4">
    <location>
        <begin position="18"/>
        <end position="265"/>
    </location>
</feature>
<keyword evidence="3" id="KW-0675">Receptor</keyword>
<evidence type="ECO:0000256" key="1">
    <source>
        <dbReference type="ARBA" id="ARBA00023015"/>
    </source>
</evidence>
<evidence type="ECO:0000313" key="6">
    <source>
        <dbReference type="Proteomes" id="UP001432322"/>
    </source>
</evidence>
<dbReference type="Gene3D" id="1.10.565.10">
    <property type="entry name" value="Retinoid X Receptor"/>
    <property type="match status" value="1"/>
</dbReference>
<keyword evidence="2" id="KW-0804">Transcription</keyword>
<dbReference type="GO" id="GO:0005634">
    <property type="term" value="C:nucleus"/>
    <property type="evidence" value="ECO:0007669"/>
    <property type="project" value="TreeGrafter"/>
</dbReference>
<organism evidence="5 6">
    <name type="scientific">Pristionchus fissidentatus</name>
    <dbReference type="NCBI Taxonomy" id="1538716"/>
    <lineage>
        <taxon>Eukaryota</taxon>
        <taxon>Metazoa</taxon>
        <taxon>Ecdysozoa</taxon>
        <taxon>Nematoda</taxon>
        <taxon>Chromadorea</taxon>
        <taxon>Rhabditida</taxon>
        <taxon>Rhabditina</taxon>
        <taxon>Diplogasteromorpha</taxon>
        <taxon>Diplogasteroidea</taxon>
        <taxon>Neodiplogasteridae</taxon>
        <taxon>Pristionchus</taxon>
    </lineage>
</organism>
<evidence type="ECO:0000256" key="3">
    <source>
        <dbReference type="ARBA" id="ARBA00023170"/>
    </source>
</evidence>
<dbReference type="SMART" id="SM00430">
    <property type="entry name" value="HOLI"/>
    <property type="match status" value="1"/>
</dbReference>
<dbReference type="InterPro" id="IPR035500">
    <property type="entry name" value="NHR-like_dom_sf"/>
</dbReference>
<dbReference type="SUPFAM" id="SSF48508">
    <property type="entry name" value="Nuclear receptor ligand-binding domain"/>
    <property type="match status" value="1"/>
</dbReference>
<proteinExistence type="predicted"/>
<protein>
    <recommendedName>
        <fullName evidence="4">NR LBD domain-containing protein</fullName>
    </recommendedName>
</protein>
<gene>
    <name evidence="5" type="ORF">PFISCL1PPCAC_21820</name>
</gene>
<dbReference type="PANTHER" id="PTHR46011:SF6">
    <property type="entry name" value="HIGH ZINC ACTIVATED NUCLEAR RECEPTOR PROTEIN"/>
    <property type="match status" value="1"/>
</dbReference>